<evidence type="ECO:0000313" key="3">
    <source>
        <dbReference type="Proteomes" id="UP000677228"/>
    </source>
</evidence>
<gene>
    <name evidence="1" type="ORF">OVA965_LOCUS34092</name>
    <name evidence="2" type="ORF">TMI583_LOCUS35003</name>
</gene>
<dbReference type="AlphaFoldDB" id="A0A8S2FDR4"/>
<dbReference type="Proteomes" id="UP000677228">
    <property type="component" value="Unassembled WGS sequence"/>
</dbReference>
<dbReference type="EMBL" id="CAJOBA010050064">
    <property type="protein sequence ID" value="CAF4230190.1"/>
    <property type="molecule type" value="Genomic_DNA"/>
</dbReference>
<evidence type="ECO:0000313" key="1">
    <source>
        <dbReference type="EMBL" id="CAF1432285.1"/>
    </source>
</evidence>
<organism evidence="1 3">
    <name type="scientific">Didymodactylos carnosus</name>
    <dbReference type="NCBI Taxonomy" id="1234261"/>
    <lineage>
        <taxon>Eukaryota</taxon>
        <taxon>Metazoa</taxon>
        <taxon>Spiralia</taxon>
        <taxon>Gnathifera</taxon>
        <taxon>Rotifera</taxon>
        <taxon>Eurotatoria</taxon>
        <taxon>Bdelloidea</taxon>
        <taxon>Philodinida</taxon>
        <taxon>Philodinidae</taxon>
        <taxon>Didymodactylos</taxon>
    </lineage>
</organism>
<reference evidence="1" key="1">
    <citation type="submission" date="2021-02" db="EMBL/GenBank/DDBJ databases">
        <authorList>
            <person name="Nowell W R."/>
        </authorList>
    </citation>
    <scope>NUCLEOTIDE SEQUENCE</scope>
</reference>
<evidence type="ECO:0000313" key="2">
    <source>
        <dbReference type="EMBL" id="CAF4230190.1"/>
    </source>
</evidence>
<sequence>AFRINPNPNTAGISYRSHVSDGIGCQDYVLTNQFSGTTY</sequence>
<feature type="non-terminal residue" evidence="1">
    <location>
        <position position="1"/>
    </location>
</feature>
<dbReference type="EMBL" id="CAJNOK010028275">
    <property type="protein sequence ID" value="CAF1432285.1"/>
    <property type="molecule type" value="Genomic_DNA"/>
</dbReference>
<accession>A0A8S2FDR4</accession>
<dbReference type="Proteomes" id="UP000682733">
    <property type="component" value="Unassembled WGS sequence"/>
</dbReference>
<name>A0A8S2FDR4_9BILA</name>
<proteinExistence type="predicted"/>
<protein>
    <submittedName>
        <fullName evidence="1">Uncharacterized protein</fullName>
    </submittedName>
</protein>
<comment type="caution">
    <text evidence="1">The sequence shown here is derived from an EMBL/GenBank/DDBJ whole genome shotgun (WGS) entry which is preliminary data.</text>
</comment>